<gene>
    <name evidence="1" type="ORF">LTRI10_LOCUS51557</name>
</gene>
<protein>
    <submittedName>
        <fullName evidence="1">Uncharacterized protein</fullName>
    </submittedName>
</protein>
<sequence>MYASNKLPTAVPAIVPDPKHCAGLPGTPTHSPALSTRHHTISPGLRLPPDARPHYYPWHPSSTSFLAPRLHLPSDYVGSGPLSPLAPGTCWRINAPDIRAPPPACLLAPEPIIALDSRPMIHKYSHLLELGFHSHMHMWHEHCSHKAHSCLTCVQPRDEHMRTSAIHD</sequence>
<proteinExistence type="predicted"/>
<dbReference type="AlphaFoldDB" id="A0AAV2GNJ0"/>
<reference evidence="1 2" key="1">
    <citation type="submission" date="2024-04" db="EMBL/GenBank/DDBJ databases">
        <authorList>
            <person name="Fracassetti M."/>
        </authorList>
    </citation>
    <scope>NUCLEOTIDE SEQUENCE [LARGE SCALE GENOMIC DNA]</scope>
</reference>
<dbReference type="EMBL" id="OZ034822">
    <property type="protein sequence ID" value="CAL1412249.1"/>
    <property type="molecule type" value="Genomic_DNA"/>
</dbReference>
<dbReference type="Proteomes" id="UP001497516">
    <property type="component" value="Chromosome 9"/>
</dbReference>
<organism evidence="1 2">
    <name type="scientific">Linum trigynum</name>
    <dbReference type="NCBI Taxonomy" id="586398"/>
    <lineage>
        <taxon>Eukaryota</taxon>
        <taxon>Viridiplantae</taxon>
        <taxon>Streptophyta</taxon>
        <taxon>Embryophyta</taxon>
        <taxon>Tracheophyta</taxon>
        <taxon>Spermatophyta</taxon>
        <taxon>Magnoliopsida</taxon>
        <taxon>eudicotyledons</taxon>
        <taxon>Gunneridae</taxon>
        <taxon>Pentapetalae</taxon>
        <taxon>rosids</taxon>
        <taxon>fabids</taxon>
        <taxon>Malpighiales</taxon>
        <taxon>Linaceae</taxon>
        <taxon>Linum</taxon>
    </lineage>
</organism>
<evidence type="ECO:0000313" key="2">
    <source>
        <dbReference type="Proteomes" id="UP001497516"/>
    </source>
</evidence>
<name>A0AAV2GNJ0_9ROSI</name>
<accession>A0AAV2GNJ0</accession>
<evidence type="ECO:0000313" key="1">
    <source>
        <dbReference type="EMBL" id="CAL1412249.1"/>
    </source>
</evidence>
<keyword evidence="2" id="KW-1185">Reference proteome</keyword>